<dbReference type="Proteomes" id="UP000649617">
    <property type="component" value="Unassembled WGS sequence"/>
</dbReference>
<comment type="caution">
    <text evidence="2">The sequence shown here is derived from an EMBL/GenBank/DDBJ whole genome shotgun (WGS) entry which is preliminary data.</text>
</comment>
<keyword evidence="3" id="KW-1185">Reference proteome</keyword>
<gene>
    <name evidence="2" type="ORF">SPIL2461_LOCUS7386</name>
</gene>
<accession>A0A812NH06</accession>
<reference evidence="2" key="1">
    <citation type="submission" date="2021-02" db="EMBL/GenBank/DDBJ databases">
        <authorList>
            <person name="Dougan E. K."/>
            <person name="Rhodes N."/>
            <person name="Thang M."/>
            <person name="Chan C."/>
        </authorList>
    </citation>
    <scope>NUCLEOTIDE SEQUENCE</scope>
</reference>
<sequence>MSWKVGWGEPMSGEQAIASVCHRQLDPLSLVQLQEVLTYRWQSAHPQPSQPSRCQLPGYPHHRLHATNTASSSSLPGLPVLESPTGPRGSRMDRTNRIGPARNLELPGMAKTSKGGSPAALPAALRAAASIPDFAKSSRGLERLR</sequence>
<protein>
    <submittedName>
        <fullName evidence="2">Uncharacterized protein</fullName>
    </submittedName>
</protein>
<proteinExistence type="predicted"/>
<evidence type="ECO:0000313" key="3">
    <source>
        <dbReference type="Proteomes" id="UP000649617"/>
    </source>
</evidence>
<feature type="compositionally biased region" description="Polar residues" evidence="1">
    <location>
        <begin position="42"/>
        <end position="53"/>
    </location>
</feature>
<feature type="compositionally biased region" description="Polar residues" evidence="1">
    <location>
        <begin position="66"/>
        <end position="75"/>
    </location>
</feature>
<dbReference type="AlphaFoldDB" id="A0A812NH06"/>
<name>A0A812NH06_SYMPI</name>
<feature type="region of interest" description="Disordered" evidence="1">
    <location>
        <begin position="42"/>
        <end position="120"/>
    </location>
</feature>
<dbReference type="OrthoDB" id="430277at2759"/>
<evidence type="ECO:0000256" key="1">
    <source>
        <dbReference type="SAM" id="MobiDB-lite"/>
    </source>
</evidence>
<evidence type="ECO:0000313" key="2">
    <source>
        <dbReference type="EMBL" id="CAE7320342.1"/>
    </source>
</evidence>
<organism evidence="2 3">
    <name type="scientific">Symbiodinium pilosum</name>
    <name type="common">Dinoflagellate</name>
    <dbReference type="NCBI Taxonomy" id="2952"/>
    <lineage>
        <taxon>Eukaryota</taxon>
        <taxon>Sar</taxon>
        <taxon>Alveolata</taxon>
        <taxon>Dinophyceae</taxon>
        <taxon>Suessiales</taxon>
        <taxon>Symbiodiniaceae</taxon>
        <taxon>Symbiodinium</taxon>
    </lineage>
</organism>
<dbReference type="EMBL" id="CAJNIZ010011509">
    <property type="protein sequence ID" value="CAE7320342.1"/>
    <property type="molecule type" value="Genomic_DNA"/>
</dbReference>